<evidence type="ECO:0000256" key="3">
    <source>
        <dbReference type="SAM" id="MobiDB-lite"/>
    </source>
</evidence>
<feature type="region of interest" description="Disordered" evidence="3">
    <location>
        <begin position="926"/>
        <end position="977"/>
    </location>
</feature>
<name>W4VR50_9DIPT</name>
<reference evidence="4" key="1">
    <citation type="journal article" date="2014" name="Insect Biochem. Mol. Biol.">
        <title>An insight into the sialome of the frog biting fly, Corethrella appendiculata.</title>
        <authorList>
            <person name="Ribeiro J.M.C."/>
            <person name="Chagas A.C."/>
            <person name="Pham V.M."/>
            <person name="Lounibos L.P."/>
            <person name="Calvo E."/>
        </authorList>
    </citation>
    <scope>NUCLEOTIDE SEQUENCE</scope>
    <source>
        <tissue evidence="4">Salivary glands</tissue>
    </source>
</reference>
<feature type="region of interest" description="Disordered" evidence="3">
    <location>
        <begin position="641"/>
        <end position="705"/>
    </location>
</feature>
<dbReference type="PANTHER" id="PTHR24200:SF11">
    <property type="entry name" value="TOUCAN, ISOFORM A"/>
    <property type="match status" value="1"/>
</dbReference>
<feature type="region of interest" description="Disordered" evidence="3">
    <location>
        <begin position="1715"/>
        <end position="1734"/>
    </location>
</feature>
<feature type="compositionally biased region" description="Low complexity" evidence="3">
    <location>
        <begin position="1272"/>
        <end position="1288"/>
    </location>
</feature>
<dbReference type="PANTHER" id="PTHR24200">
    <property type="entry name" value="TOUCAN, ISOFORM A"/>
    <property type="match status" value="1"/>
</dbReference>
<feature type="compositionally biased region" description="Polar residues" evidence="3">
    <location>
        <begin position="1889"/>
        <end position="1910"/>
    </location>
</feature>
<feature type="region of interest" description="Disordered" evidence="3">
    <location>
        <begin position="1330"/>
        <end position="1356"/>
    </location>
</feature>
<feature type="region of interest" description="Disordered" evidence="3">
    <location>
        <begin position="824"/>
        <end position="845"/>
    </location>
</feature>
<feature type="region of interest" description="Disordered" evidence="3">
    <location>
        <begin position="1889"/>
        <end position="1970"/>
    </location>
</feature>
<feature type="compositionally biased region" description="Polar residues" evidence="3">
    <location>
        <begin position="1180"/>
        <end position="1203"/>
    </location>
</feature>
<feature type="coiled-coil region" evidence="2">
    <location>
        <begin position="1514"/>
        <end position="1612"/>
    </location>
</feature>
<feature type="region of interest" description="Disordered" evidence="3">
    <location>
        <begin position="1242"/>
        <end position="1264"/>
    </location>
</feature>
<feature type="compositionally biased region" description="Low complexity" evidence="3">
    <location>
        <begin position="1115"/>
        <end position="1134"/>
    </location>
</feature>
<feature type="region of interest" description="Disordered" evidence="3">
    <location>
        <begin position="1269"/>
        <end position="1288"/>
    </location>
</feature>
<feature type="compositionally biased region" description="Low complexity" evidence="3">
    <location>
        <begin position="681"/>
        <end position="690"/>
    </location>
</feature>
<organism evidence="4">
    <name type="scientific">Corethrella appendiculata</name>
    <dbReference type="NCBI Taxonomy" id="1370023"/>
    <lineage>
        <taxon>Eukaryota</taxon>
        <taxon>Metazoa</taxon>
        <taxon>Ecdysozoa</taxon>
        <taxon>Arthropoda</taxon>
        <taxon>Hexapoda</taxon>
        <taxon>Insecta</taxon>
        <taxon>Pterygota</taxon>
        <taxon>Neoptera</taxon>
        <taxon>Endopterygota</taxon>
        <taxon>Diptera</taxon>
        <taxon>Nematocera</taxon>
        <taxon>Culicoidea</taxon>
        <taxon>Chaoboridae</taxon>
        <taxon>Corethrella</taxon>
    </lineage>
</organism>
<feature type="compositionally biased region" description="Low complexity" evidence="3">
    <location>
        <begin position="1933"/>
        <end position="1948"/>
    </location>
</feature>
<keyword evidence="1 2" id="KW-0175">Coiled coil</keyword>
<feature type="region of interest" description="Disordered" evidence="3">
    <location>
        <begin position="1"/>
        <end position="26"/>
    </location>
</feature>
<dbReference type="GO" id="GO:0005737">
    <property type="term" value="C:cytoplasm"/>
    <property type="evidence" value="ECO:0007669"/>
    <property type="project" value="TreeGrafter"/>
</dbReference>
<feature type="compositionally biased region" description="Low complexity" evidence="3">
    <location>
        <begin position="926"/>
        <end position="967"/>
    </location>
</feature>
<evidence type="ECO:0000313" key="4">
    <source>
        <dbReference type="EMBL" id="JAB55650.1"/>
    </source>
</evidence>
<feature type="region of interest" description="Disordered" evidence="3">
    <location>
        <begin position="417"/>
        <end position="448"/>
    </location>
</feature>
<feature type="region of interest" description="Disordered" evidence="3">
    <location>
        <begin position="2073"/>
        <end position="2146"/>
    </location>
</feature>
<feature type="compositionally biased region" description="Polar residues" evidence="3">
    <location>
        <begin position="1246"/>
        <end position="1258"/>
    </location>
</feature>
<accession>W4VR50</accession>
<dbReference type="InterPro" id="IPR051293">
    <property type="entry name" value="MTUS1/CCDC69"/>
</dbReference>
<feature type="compositionally biased region" description="Polar residues" evidence="3">
    <location>
        <begin position="1949"/>
        <end position="1969"/>
    </location>
</feature>
<dbReference type="GO" id="GO:0008017">
    <property type="term" value="F:microtubule binding"/>
    <property type="evidence" value="ECO:0007669"/>
    <property type="project" value="TreeGrafter"/>
</dbReference>
<feature type="compositionally biased region" description="Polar residues" evidence="3">
    <location>
        <begin position="1330"/>
        <end position="1339"/>
    </location>
</feature>
<feature type="non-terminal residue" evidence="4">
    <location>
        <position position="1"/>
    </location>
</feature>
<feature type="compositionally biased region" description="Low complexity" evidence="3">
    <location>
        <begin position="2117"/>
        <end position="2133"/>
    </location>
</feature>
<dbReference type="EMBL" id="GANO01004221">
    <property type="protein sequence ID" value="JAB55650.1"/>
    <property type="molecule type" value="mRNA"/>
</dbReference>
<protein>
    <submittedName>
        <fullName evidence="4">Putative toucan</fullName>
    </submittedName>
</protein>
<proteinExistence type="evidence at transcript level"/>
<feature type="compositionally biased region" description="Low complexity" evidence="3">
    <location>
        <begin position="1340"/>
        <end position="1350"/>
    </location>
</feature>
<sequence>KDSIHSKIPRLDGTTTTTSRIPLPGSIRTNQYQSKIGKPNGIVVGSLLRGPKTTSSSIPSVTSSPKIVNKFKESSQKSQSHQPIALATITKATTINKPKNFIPNINHFQNILYNNKDYANAVDDDDGDDDEKMIVDESIDLVSVGGSCDNLVDQDNIPIIGNNNSNNINETITLNPNGNVTYEVKKSETFIKNDQSKFSTTQNLNSPILNETILIEKNCEIQQNSRRRTQNINSTMMNDQRLINLTQSIPNITQELIDAKTLPHIRSDSLLYMTHSMDTQDSILRPQIVPNGGGVTPSSVTIAKNNRKSLNLDETNFTLSQDNSIILLNKTHVFNSTMRSPLISDRPIMNLTQNIDNKTMNLINFTKDVTTTTGAIAQQQPQQQPLEITDNTLIDEETFQSILVSNQKLSNLMRTSTMDCDEQSSAKEDLDTSFDEPEPQSNTNKEIPAGQSVVMRVNENRGQVSAKQRHSFGLDLTECTLDCSIELCDVSLSSASKQHSRSVGSHSLTKQSSFDLDESLGILTPDQMKEFLDSNTTNTNLDLPLNTGAGSHKMSLHQCRVDQTPSPEELPLDPVGVKTDISDVILPTSDNLQQQAHQQQLLYHEISQTDSDSKTDQMTKSVTSKVSNSFITSITSITSLDTGYQGDGEMSRPASRGADHSPSNGPRLKSHWNPNIPLPPQHQQQQAPVARRQDPMTDSDFFTESDADDIFHRGDRRAQVIDGQLYGPMMQSANVFINQPAAGQNQNNNDDSCMESSGIFTDVENRGDDDLINHRRHQIQIAHSQQNSQHDNNDMSPDVSTDTASSSNTACSQKKIIDNNALKQQQQPQTNQNLNKNITNNNQGQDDIQDNCTLLNNTLTTLSSVNSTSTSINMSVDEDIGVTSANNNEIINIISSSDVSFVSNKSATSSSFNNDSNCNKNLLIQQQQQGTPSSTTATQIQTSTSSTLSTSSSSSVLSTTTKNTNSSNGVKKIINSSRKQIKNETNFGLKNNRISGNNSTVAGVAVATKSKLMRSVSVSSSRNGSVTSLLNNNSVNNECQLNVENKRVILHKKSPANKWDAVMNKIAENKNVIKKSYSDVKSKVSCGKTIISTQLQNRDSTILKSPPSECNSACSSLTNGSNNNNNVISKRNTSSATKRGRTHSKDSEQSSQSDISCGSPKLQPKCISSTRAAKKRDVRTISSSGSDLGPPSKTTTNGTSRSGTPRIALKKHLSPSLTQVSIPIVPDIKGSPPLKKATVTKRISPPLNNNNHQITTKSPLKDHNRLVGPKVTTKSPTANTTPTSNSPKLLSKTIRHQTSNTVNNNLNHNNNNNNNIVNSKNGPTIVKSNSVNTNSSQHVTTTKTSTTTTTLPNGNLQRNGTIILERSESAHLQKQLQLQQQQQHLIDISALHHANKGIEALGVLVQYLVYNLDAFSCPTIKKSHQKTTNELLETKTILDDARTKCLTLENQLVDKEQYYTQRESELQELHRCELTKAETCLIDLEKTTQERIIALEKDLLQTREDANQKLQLFLDESEQQLNHKDLELKAAKERELELLERINTLSNTENELREKVLASELDFSKRLNAATVRERELNDKVSNLNKQLEEIKLQSENKERELEEKLSISQDECIILRQSFTRPSSQQDLSQLDRTSCGSVTIDGVELDARKQSQILKEVESLRSVLELRQSEISNLRKHNFELQRDADEYSAALAKISALESRVEDLQVQLQARSEGEKELHQKQKQLQESLNNETKLRSRLSLHNEELQWRLKQNKEKYSQACANLSKSYHENSTYHHNASCAATGKSNSYEFDTILYGQKNSTNKSNGSDRVFDMDDISPPTSPIIKGVVEKSDSVAWVLEMDDETPEELASRIVQRTGSFRSNLTDSLAKRQKCFATNLNGLQQSSSATSILRQHSAESSPTKNFSPNPRLRSKSVSIKTTEPPKKLVRSNSGASQSSSKLLSTSWKDVQNAAGQQQQQHPLSSTPHSHKFHYFPNDLSRNDDNDLLIEESEYQTAIDATTTVTPSTGAINKSNISRREKLEFFRSDKKSNSYKKNRGLITCDTTALKKELKSAAISAAGAAVTVASKRRTEFSRNHHSSVELQKLNLQQPQEGAGEALVSGTNSDEDDEDRSSASSLSSSSSASSTSRSSNDDASSHSNSNLSFDENEIQKFVASLNGGSVGAGVAGGHQEAGSIIVTGIETPMEVSWSEDGDPTESIA</sequence>
<feature type="region of interest" description="Disordered" evidence="3">
    <location>
        <begin position="741"/>
        <end position="767"/>
    </location>
</feature>
<feature type="region of interest" description="Disordered" evidence="3">
    <location>
        <begin position="781"/>
        <end position="810"/>
    </location>
</feature>
<evidence type="ECO:0000256" key="2">
    <source>
        <dbReference type="SAM" id="Coils"/>
    </source>
</evidence>
<dbReference type="GO" id="GO:0005634">
    <property type="term" value="C:nucleus"/>
    <property type="evidence" value="ECO:0007669"/>
    <property type="project" value="TreeGrafter"/>
</dbReference>
<evidence type="ECO:0000256" key="1">
    <source>
        <dbReference type="ARBA" id="ARBA00023054"/>
    </source>
</evidence>
<feature type="region of interest" description="Disordered" evidence="3">
    <location>
        <begin position="1114"/>
        <end position="1206"/>
    </location>
</feature>